<evidence type="ECO:0000256" key="1">
    <source>
        <dbReference type="ARBA" id="ARBA00001936"/>
    </source>
</evidence>
<dbReference type="FunFam" id="3.90.950.10:FF:000002">
    <property type="entry name" value="Inosine/xanthosine triphosphatase"/>
    <property type="match status" value="1"/>
</dbReference>
<feature type="binding site" evidence="11">
    <location>
        <position position="72"/>
    </location>
    <ligand>
        <name>Mg(2+)</name>
        <dbReference type="ChEBI" id="CHEBI:18420"/>
    </ligand>
</feature>
<dbReference type="InterPro" id="IPR002786">
    <property type="entry name" value="Non_canon_purine_NTPase"/>
</dbReference>
<dbReference type="InterPro" id="IPR029001">
    <property type="entry name" value="ITPase-like_fam"/>
</dbReference>
<organism evidence="13 14">
    <name type="scientific">Pontibacter lucknowensis</name>
    <dbReference type="NCBI Taxonomy" id="1077936"/>
    <lineage>
        <taxon>Bacteria</taxon>
        <taxon>Pseudomonadati</taxon>
        <taxon>Bacteroidota</taxon>
        <taxon>Cytophagia</taxon>
        <taxon>Cytophagales</taxon>
        <taxon>Hymenobacteraceae</taxon>
        <taxon>Pontibacter</taxon>
    </lineage>
</organism>
<dbReference type="InterPro" id="IPR026533">
    <property type="entry name" value="NTPase/PRRC1"/>
</dbReference>
<dbReference type="Proteomes" id="UP000185924">
    <property type="component" value="Unassembled WGS sequence"/>
</dbReference>
<comment type="catalytic activity">
    <reaction evidence="9 11">
        <text>XTP + H2O = XDP + phosphate + H(+)</text>
        <dbReference type="Rhea" id="RHEA:28406"/>
        <dbReference type="ChEBI" id="CHEBI:15377"/>
        <dbReference type="ChEBI" id="CHEBI:15378"/>
        <dbReference type="ChEBI" id="CHEBI:43474"/>
        <dbReference type="ChEBI" id="CHEBI:59884"/>
        <dbReference type="ChEBI" id="CHEBI:61314"/>
        <dbReference type="EC" id="3.6.1.73"/>
    </reaction>
</comment>
<accession>A0A1N6VYX6</accession>
<comment type="similarity">
    <text evidence="10 11">Belongs to the YjjX NTPase family.</text>
</comment>
<comment type="caution">
    <text evidence="11">Lacks conserved residue(s) required for the propagation of feature annotation.</text>
</comment>
<comment type="cofactor">
    <cofactor evidence="11">
        <name>Mg(2+)</name>
        <dbReference type="ChEBI" id="CHEBI:18420"/>
    </cofactor>
    <cofactor evidence="11">
        <name>Mn(2+)</name>
        <dbReference type="ChEBI" id="CHEBI:29035"/>
    </cofactor>
    <text evidence="11">Binds 1 divalent metal cation per subunit; can use either Mg(2+) or Mn(2+).</text>
</comment>
<dbReference type="PANTHER" id="PTHR34699">
    <property type="match status" value="1"/>
</dbReference>
<dbReference type="RefSeq" id="WP_076421520.1">
    <property type="nucleotide sequence ID" value="NZ_FTNM01000002.1"/>
</dbReference>
<gene>
    <name evidence="13" type="ORF">SAMN05421545_1273</name>
</gene>
<dbReference type="GO" id="GO:0000166">
    <property type="term" value="F:nucleotide binding"/>
    <property type="evidence" value="ECO:0007669"/>
    <property type="project" value="UniProtKB-KW"/>
</dbReference>
<dbReference type="STRING" id="1077936.SAMN05421545_1273"/>
<evidence type="ECO:0000256" key="11">
    <source>
        <dbReference type="HAMAP-Rule" id="MF_00648"/>
    </source>
</evidence>
<keyword evidence="6 11" id="KW-0546">Nucleotide metabolism</keyword>
<dbReference type="AlphaFoldDB" id="A0A1N6VYX6"/>
<dbReference type="SUPFAM" id="SSF52972">
    <property type="entry name" value="ITPase-like"/>
    <property type="match status" value="1"/>
</dbReference>
<dbReference type="HAMAP" id="MF_00648">
    <property type="entry name" value="Non_canon_purine_NTPase_YjjX"/>
    <property type="match status" value="1"/>
</dbReference>
<keyword evidence="4 11" id="KW-0378">Hydrolase</keyword>
<comment type="catalytic activity">
    <reaction evidence="8 11">
        <text>ITP + H2O = IDP + phosphate + H(+)</text>
        <dbReference type="Rhea" id="RHEA:28330"/>
        <dbReference type="ChEBI" id="CHEBI:15377"/>
        <dbReference type="ChEBI" id="CHEBI:15378"/>
        <dbReference type="ChEBI" id="CHEBI:43474"/>
        <dbReference type="ChEBI" id="CHEBI:58280"/>
        <dbReference type="ChEBI" id="CHEBI:61402"/>
        <dbReference type="EC" id="3.6.1.73"/>
    </reaction>
</comment>
<dbReference type="GO" id="GO:0009117">
    <property type="term" value="P:nucleotide metabolic process"/>
    <property type="evidence" value="ECO:0007669"/>
    <property type="project" value="UniProtKB-KW"/>
</dbReference>
<dbReference type="PANTHER" id="PTHR34699:SF2">
    <property type="entry name" value="NON-CANONICAL PURINE NTP PHOSPHATASE_PRRC1 DOMAIN-CONTAINING PROTEIN"/>
    <property type="match status" value="1"/>
</dbReference>
<evidence type="ECO:0000256" key="10">
    <source>
        <dbReference type="ARBA" id="ARBA00060855"/>
    </source>
</evidence>
<evidence type="ECO:0000256" key="5">
    <source>
        <dbReference type="ARBA" id="ARBA00022842"/>
    </source>
</evidence>
<dbReference type="EMBL" id="FTNM01000002">
    <property type="protein sequence ID" value="SIQ82856.1"/>
    <property type="molecule type" value="Genomic_DNA"/>
</dbReference>
<evidence type="ECO:0000256" key="3">
    <source>
        <dbReference type="ARBA" id="ARBA00022741"/>
    </source>
</evidence>
<evidence type="ECO:0000256" key="4">
    <source>
        <dbReference type="ARBA" id="ARBA00022801"/>
    </source>
</evidence>
<dbReference type="GO" id="GO:0006772">
    <property type="term" value="P:thiamine metabolic process"/>
    <property type="evidence" value="ECO:0007669"/>
    <property type="project" value="TreeGrafter"/>
</dbReference>
<sequence length="186" mass="19948">MSKTEQTIVVSSRNPVKIEAALRGFRKMFPGVHFEAIPVSVPSGVADQPMTDQETLTGALNRVNNACAAHPEADYWIGIEGGVETHDDELAAFAWVVVRSATGIGRARSASFYLPGIVADLVGQGMELGAADDLVFNKSNSKQVSGAIGLLTDNAVDRAQLYEQAVALALVRFKNEALYLQKSLEK</sequence>
<evidence type="ECO:0000259" key="12">
    <source>
        <dbReference type="Pfam" id="PF01931"/>
    </source>
</evidence>
<feature type="binding site" evidence="11">
    <location>
        <begin position="72"/>
        <end position="73"/>
    </location>
    <ligand>
        <name>substrate</name>
    </ligand>
</feature>
<dbReference type="OrthoDB" id="164951at2"/>
<keyword evidence="2 11" id="KW-0479">Metal-binding</keyword>
<name>A0A1N6VYX6_9BACT</name>
<evidence type="ECO:0000256" key="7">
    <source>
        <dbReference type="ARBA" id="ARBA00023211"/>
    </source>
</evidence>
<feature type="domain" description="Non-canonical purine NTP phosphatase/PRRC1" evidence="12">
    <location>
        <begin position="12"/>
        <end position="173"/>
    </location>
</feature>
<keyword evidence="3 11" id="KW-0547">Nucleotide-binding</keyword>
<keyword evidence="5 11" id="KW-0460">Magnesium</keyword>
<comment type="cofactor">
    <cofactor evidence="1">
        <name>Mn(2+)</name>
        <dbReference type="ChEBI" id="CHEBI:29035"/>
    </cofactor>
</comment>
<protein>
    <recommendedName>
        <fullName evidence="11">Probable inosine/xanthosine triphosphatase</fullName>
        <shortName evidence="11">ITPase/XTPase</shortName>
        <ecNumber evidence="11">3.6.1.73</ecNumber>
    </recommendedName>
    <alternativeName>
        <fullName evidence="11">Non-canonical purine NTP phosphatase</fullName>
    </alternativeName>
    <alternativeName>
        <fullName evidence="11">Non-standard purine NTP phosphatase</fullName>
    </alternativeName>
    <alternativeName>
        <fullName evidence="11">Nucleoside-triphosphate phosphatase</fullName>
        <shortName evidence="11">NTPase</shortName>
    </alternativeName>
</protein>
<dbReference type="NCBIfam" id="TIGR00258">
    <property type="entry name" value="inosine/xanthosine triphosphatase"/>
    <property type="match status" value="1"/>
</dbReference>
<dbReference type="GO" id="GO:0103023">
    <property type="term" value="F:ITPase activity"/>
    <property type="evidence" value="ECO:0007669"/>
    <property type="project" value="UniProtKB-EC"/>
</dbReference>
<evidence type="ECO:0000256" key="6">
    <source>
        <dbReference type="ARBA" id="ARBA00023080"/>
    </source>
</evidence>
<comment type="function">
    <text evidence="11">Phosphatase that hydrolyzes non-canonical purine nucleotides such as XTP and ITP to their respective diphosphate derivatives. Probably excludes non-canonical purines from DNA/RNA precursor pool, thus preventing their incorporation into DNA/RNA and avoiding chromosomal lesions.</text>
</comment>
<dbReference type="NCBIfam" id="NF003459">
    <property type="entry name" value="PRK05074.1"/>
    <property type="match status" value="1"/>
</dbReference>
<evidence type="ECO:0000313" key="14">
    <source>
        <dbReference type="Proteomes" id="UP000185924"/>
    </source>
</evidence>
<comment type="subunit">
    <text evidence="11">Homodimer.</text>
</comment>
<evidence type="ECO:0000256" key="9">
    <source>
        <dbReference type="ARBA" id="ARBA00048781"/>
    </source>
</evidence>
<evidence type="ECO:0000313" key="13">
    <source>
        <dbReference type="EMBL" id="SIQ82856.1"/>
    </source>
</evidence>
<reference evidence="14" key="1">
    <citation type="submission" date="2017-01" db="EMBL/GenBank/DDBJ databases">
        <authorList>
            <person name="Varghese N."/>
            <person name="Submissions S."/>
        </authorList>
    </citation>
    <scope>NUCLEOTIDE SEQUENCE [LARGE SCALE GENOMIC DNA]</scope>
    <source>
        <strain evidence="14">DM9</strain>
    </source>
</reference>
<dbReference type="Pfam" id="PF01931">
    <property type="entry name" value="NTPase_I-T"/>
    <property type="match status" value="1"/>
</dbReference>
<dbReference type="EC" id="3.6.1.73" evidence="11"/>
<keyword evidence="14" id="KW-1185">Reference proteome</keyword>
<evidence type="ECO:0000256" key="8">
    <source>
        <dbReference type="ARBA" id="ARBA00048174"/>
    </source>
</evidence>
<dbReference type="GO" id="GO:0046872">
    <property type="term" value="F:metal ion binding"/>
    <property type="evidence" value="ECO:0007669"/>
    <property type="project" value="UniProtKB-KW"/>
</dbReference>
<evidence type="ECO:0000256" key="2">
    <source>
        <dbReference type="ARBA" id="ARBA00022723"/>
    </source>
</evidence>
<dbReference type="Gene3D" id="3.90.950.10">
    <property type="match status" value="1"/>
</dbReference>
<proteinExistence type="inferred from homology"/>
<dbReference type="InterPro" id="IPR050299">
    <property type="entry name" value="YjjX_NTPase"/>
</dbReference>
<keyword evidence="7 11" id="KW-0464">Manganese</keyword>